<dbReference type="HOGENOM" id="CLU_3346592_0_0_10"/>
<keyword evidence="1" id="KW-0472">Membrane</keyword>
<keyword evidence="1" id="KW-1133">Transmembrane helix</keyword>
<gene>
    <name evidence="2" type="ORF">NMS_1363</name>
</gene>
<evidence type="ECO:0000313" key="3">
    <source>
        <dbReference type="Proteomes" id="UP000031760"/>
    </source>
</evidence>
<organism evidence="2 3">
    <name type="scientific">Nonlabens marinus S1-08</name>
    <dbReference type="NCBI Taxonomy" id="1454201"/>
    <lineage>
        <taxon>Bacteria</taxon>
        <taxon>Pseudomonadati</taxon>
        <taxon>Bacteroidota</taxon>
        <taxon>Flavobacteriia</taxon>
        <taxon>Flavobacteriales</taxon>
        <taxon>Flavobacteriaceae</taxon>
        <taxon>Nonlabens</taxon>
    </lineage>
</organism>
<reference evidence="2 3" key="1">
    <citation type="journal article" date="2014" name="Proc. Natl. Acad. Sci. U.S.A.">
        <title>Functional characterization of flavobacteria rhodopsins reveals a unique class of light-driven chloride pump in bacteria.</title>
        <authorList>
            <person name="Yoshizawa S."/>
            <person name="Kumagai Y."/>
            <person name="Kim H."/>
            <person name="Ogura Y."/>
            <person name="Hayashi T."/>
            <person name="Iwasaki W."/>
            <person name="DeLong E.F."/>
            <person name="Kogure K."/>
        </authorList>
    </citation>
    <scope>NUCLEOTIDE SEQUENCE [LARGE SCALE GENOMIC DNA]</scope>
    <source>
        <strain evidence="2 3">S1-08</strain>
    </source>
</reference>
<keyword evidence="1" id="KW-0812">Transmembrane</keyword>
<evidence type="ECO:0000313" key="2">
    <source>
        <dbReference type="EMBL" id="BAO55372.1"/>
    </source>
</evidence>
<dbReference type="KEGG" id="nmf:NMS_1363"/>
<accession>W8VX62</accession>
<sequence length="37" mass="4449">MFRLRTVSLHGMNFFYYAFAKANFLSILLQEYRLLSS</sequence>
<evidence type="ECO:0000256" key="1">
    <source>
        <dbReference type="SAM" id="Phobius"/>
    </source>
</evidence>
<proteinExistence type="predicted"/>
<keyword evidence="3" id="KW-1185">Reference proteome</keyword>
<dbReference type="Proteomes" id="UP000031760">
    <property type="component" value="Chromosome"/>
</dbReference>
<dbReference type="EMBL" id="AP014548">
    <property type="protein sequence ID" value="BAO55372.1"/>
    <property type="molecule type" value="Genomic_DNA"/>
</dbReference>
<protein>
    <submittedName>
        <fullName evidence="2">Uncharacterized protein</fullName>
    </submittedName>
</protein>
<name>W8VX62_9FLAO</name>
<feature type="transmembrane region" description="Helical" evidence="1">
    <location>
        <begin position="14"/>
        <end position="35"/>
    </location>
</feature>
<dbReference type="AlphaFoldDB" id="W8VX62"/>